<dbReference type="AlphaFoldDB" id="A0AAJ0MCD6"/>
<dbReference type="Proteomes" id="UP001275084">
    <property type="component" value="Unassembled WGS sequence"/>
</dbReference>
<evidence type="ECO:0000256" key="1">
    <source>
        <dbReference type="SAM" id="MobiDB-lite"/>
    </source>
</evidence>
<keyword evidence="3" id="KW-1185">Reference proteome</keyword>
<proteinExistence type="predicted"/>
<feature type="compositionally biased region" description="Basic and acidic residues" evidence="1">
    <location>
        <begin position="328"/>
        <end position="339"/>
    </location>
</feature>
<reference evidence="2" key="1">
    <citation type="journal article" date="2023" name="Mol. Phylogenet. Evol.">
        <title>Genome-scale phylogeny and comparative genomics of the fungal order Sordariales.</title>
        <authorList>
            <person name="Hensen N."/>
            <person name="Bonometti L."/>
            <person name="Westerberg I."/>
            <person name="Brannstrom I.O."/>
            <person name="Guillou S."/>
            <person name="Cros-Aarteil S."/>
            <person name="Calhoun S."/>
            <person name="Haridas S."/>
            <person name="Kuo A."/>
            <person name="Mondo S."/>
            <person name="Pangilinan J."/>
            <person name="Riley R."/>
            <person name="LaButti K."/>
            <person name="Andreopoulos B."/>
            <person name="Lipzen A."/>
            <person name="Chen C."/>
            <person name="Yan M."/>
            <person name="Daum C."/>
            <person name="Ng V."/>
            <person name="Clum A."/>
            <person name="Steindorff A."/>
            <person name="Ohm R.A."/>
            <person name="Martin F."/>
            <person name="Silar P."/>
            <person name="Natvig D.O."/>
            <person name="Lalanne C."/>
            <person name="Gautier V."/>
            <person name="Ament-Velasquez S.L."/>
            <person name="Kruys A."/>
            <person name="Hutchinson M.I."/>
            <person name="Powell A.J."/>
            <person name="Barry K."/>
            <person name="Miller A.N."/>
            <person name="Grigoriev I.V."/>
            <person name="Debuchy R."/>
            <person name="Gladieux P."/>
            <person name="Hiltunen Thoren M."/>
            <person name="Johannesson H."/>
        </authorList>
    </citation>
    <scope>NUCLEOTIDE SEQUENCE</scope>
    <source>
        <strain evidence="2">CBS 955.72</strain>
    </source>
</reference>
<reference evidence="2" key="2">
    <citation type="submission" date="2023-06" db="EMBL/GenBank/DDBJ databases">
        <authorList>
            <consortium name="Lawrence Berkeley National Laboratory"/>
            <person name="Haridas S."/>
            <person name="Hensen N."/>
            <person name="Bonometti L."/>
            <person name="Westerberg I."/>
            <person name="Brannstrom I.O."/>
            <person name="Guillou S."/>
            <person name="Cros-Aarteil S."/>
            <person name="Calhoun S."/>
            <person name="Kuo A."/>
            <person name="Mondo S."/>
            <person name="Pangilinan J."/>
            <person name="Riley R."/>
            <person name="Labutti K."/>
            <person name="Andreopoulos B."/>
            <person name="Lipzen A."/>
            <person name="Chen C."/>
            <person name="Yanf M."/>
            <person name="Daum C."/>
            <person name="Ng V."/>
            <person name="Clum A."/>
            <person name="Steindorff A."/>
            <person name="Ohm R."/>
            <person name="Martin F."/>
            <person name="Silar P."/>
            <person name="Natvig D."/>
            <person name="Lalanne C."/>
            <person name="Gautier V."/>
            <person name="Ament-Velasquez S.L."/>
            <person name="Kruys A."/>
            <person name="Hutchinson M.I."/>
            <person name="Powell A.J."/>
            <person name="Barry K."/>
            <person name="Miller A.N."/>
            <person name="Grigoriev I.V."/>
            <person name="Debuchy R."/>
            <person name="Gladieux P."/>
            <person name="Thoren M.H."/>
            <person name="Johannesson H."/>
        </authorList>
    </citation>
    <scope>NUCLEOTIDE SEQUENCE</scope>
    <source>
        <strain evidence="2">CBS 955.72</strain>
    </source>
</reference>
<sequence>MTRTKAVHSSLPVEIQDSSLLHLLGNSLVLSHTTPYMSCNDILNLAATSRTFHYLIYNTPQVFRRLDLGSVKTAQFDIEDIDRGGESWRNVQVDESVTEDDFYSGPLRGIFSSLRRADILRHVQILILDGLSVTAELVHDVLVDPGFSVRILSICQVNNLNERKLRAALQYACRDSRPEGTPRLKGLYVFGPKDSDPDESGTRTMYTSVTAALKTQGRDIPSNDESEAWYVRRGVQSPRVIDPEWASTLVACNGTIAFDAILCTGPRHLNSSAWGSVNTAALDAADSQSGSPTRVPHYAVATHSVDGCAGCGSAPEGWTVWGEIAQTKQRDHHDRRDSRSTTAEIGKFPLLAPPPRHSISPIAAMCPAGQSVQTRISSFSASKHPKVKFIPRCSDCLAQRYCRGCHRWWCEACYIPAQEEVEKRVSKPVPYAGSPGSSDNRNPIFKVLYGFCARGGCWFAHWGLLSIGC</sequence>
<feature type="region of interest" description="Disordered" evidence="1">
    <location>
        <begin position="326"/>
        <end position="348"/>
    </location>
</feature>
<evidence type="ECO:0000313" key="3">
    <source>
        <dbReference type="Proteomes" id="UP001275084"/>
    </source>
</evidence>
<accession>A0AAJ0MCD6</accession>
<comment type="caution">
    <text evidence="2">The sequence shown here is derived from an EMBL/GenBank/DDBJ whole genome shotgun (WGS) entry which is preliminary data.</text>
</comment>
<evidence type="ECO:0000313" key="2">
    <source>
        <dbReference type="EMBL" id="KAK3349509.1"/>
    </source>
</evidence>
<dbReference type="EMBL" id="JAUIQD010000005">
    <property type="protein sequence ID" value="KAK3349509.1"/>
    <property type="molecule type" value="Genomic_DNA"/>
</dbReference>
<protein>
    <recommendedName>
        <fullName evidence="4">F-box domain-containing protein</fullName>
    </recommendedName>
</protein>
<gene>
    <name evidence="2" type="ORF">B0T25DRAFT_245030</name>
</gene>
<organism evidence="2 3">
    <name type="scientific">Lasiosphaeria hispida</name>
    <dbReference type="NCBI Taxonomy" id="260671"/>
    <lineage>
        <taxon>Eukaryota</taxon>
        <taxon>Fungi</taxon>
        <taxon>Dikarya</taxon>
        <taxon>Ascomycota</taxon>
        <taxon>Pezizomycotina</taxon>
        <taxon>Sordariomycetes</taxon>
        <taxon>Sordariomycetidae</taxon>
        <taxon>Sordariales</taxon>
        <taxon>Lasiosphaeriaceae</taxon>
        <taxon>Lasiosphaeria</taxon>
    </lineage>
</organism>
<name>A0AAJ0MCD6_9PEZI</name>
<evidence type="ECO:0008006" key="4">
    <source>
        <dbReference type="Google" id="ProtNLM"/>
    </source>
</evidence>